<reference evidence="1 2" key="1">
    <citation type="submission" date="2018-08" db="EMBL/GenBank/DDBJ databases">
        <title>A genome reference for cultivated species of the human gut microbiota.</title>
        <authorList>
            <person name="Zou Y."/>
            <person name="Xue W."/>
            <person name="Luo G."/>
        </authorList>
    </citation>
    <scope>NUCLEOTIDE SEQUENCE [LARGE SCALE GENOMIC DNA]</scope>
    <source>
        <strain evidence="1 2">AM16-11</strain>
    </source>
</reference>
<dbReference type="RefSeq" id="WP_118257030.1">
    <property type="nucleotide sequence ID" value="NZ_QRKN01000001.1"/>
</dbReference>
<evidence type="ECO:0000313" key="1">
    <source>
        <dbReference type="EMBL" id="RHI25447.1"/>
    </source>
</evidence>
<dbReference type="AlphaFoldDB" id="A0A414ZQF3"/>
<comment type="caution">
    <text evidence="1">The sequence shown here is derived from an EMBL/GenBank/DDBJ whole genome shotgun (WGS) entry which is preliminary data.</text>
</comment>
<accession>A0A414ZQF3</accession>
<evidence type="ECO:0000313" key="2">
    <source>
        <dbReference type="Proteomes" id="UP000285865"/>
    </source>
</evidence>
<name>A0A414ZQF3_9FIRM</name>
<sequence>MNEEYEGSMDDEKCENCTYYRNDICLRKAGADEKICVHYVNRWNAKSASKALDELIDTMAKSLIK</sequence>
<dbReference type="Proteomes" id="UP000285865">
    <property type="component" value="Unassembled WGS sequence"/>
</dbReference>
<proteinExistence type="predicted"/>
<gene>
    <name evidence="1" type="ORF">DW172_01780</name>
</gene>
<protein>
    <submittedName>
        <fullName evidence="1">Uncharacterized protein</fullName>
    </submittedName>
</protein>
<organism evidence="1 2">
    <name type="scientific">Agathobacter rectalis</name>
    <dbReference type="NCBI Taxonomy" id="39491"/>
    <lineage>
        <taxon>Bacteria</taxon>
        <taxon>Bacillati</taxon>
        <taxon>Bacillota</taxon>
        <taxon>Clostridia</taxon>
        <taxon>Lachnospirales</taxon>
        <taxon>Lachnospiraceae</taxon>
        <taxon>Agathobacter</taxon>
    </lineage>
</organism>
<dbReference type="EMBL" id="QRKN01000001">
    <property type="protein sequence ID" value="RHI25447.1"/>
    <property type="molecule type" value="Genomic_DNA"/>
</dbReference>